<keyword evidence="3" id="KW-1185">Reference proteome</keyword>
<evidence type="ECO:0000259" key="1">
    <source>
        <dbReference type="Pfam" id="PF06902"/>
    </source>
</evidence>
<evidence type="ECO:0000313" key="3">
    <source>
        <dbReference type="Proteomes" id="UP000651057"/>
    </source>
</evidence>
<comment type="caution">
    <text evidence="2">The sequence shown here is derived from an EMBL/GenBank/DDBJ whole genome shotgun (WGS) entry which is preliminary data.</text>
</comment>
<feature type="domain" description="Divergent 4Fe-4S mono-cluster" evidence="1">
    <location>
        <begin position="9"/>
        <end position="71"/>
    </location>
</feature>
<dbReference type="Pfam" id="PF06902">
    <property type="entry name" value="Fer4_19"/>
    <property type="match status" value="1"/>
</dbReference>
<dbReference type="RefSeq" id="WP_201917284.1">
    <property type="nucleotide sequence ID" value="NZ_BAABAX010000023.1"/>
</dbReference>
<protein>
    <submittedName>
        <fullName evidence="2">(4Fe-4S)-binding protein</fullName>
    </submittedName>
</protein>
<evidence type="ECO:0000313" key="2">
    <source>
        <dbReference type="EMBL" id="MBL0682841.1"/>
    </source>
</evidence>
<sequence>MANDIKKEYSNQEITVVWKPGKCIHAGICVKTLPNVYDPNGKPWIKPENASTEALIKQIDKCPSGALSYYRN</sequence>
<accession>A0A937DAL3</accession>
<organism evidence="2 3">
    <name type="scientific">Aquimarina mytili</name>
    <dbReference type="NCBI Taxonomy" id="874423"/>
    <lineage>
        <taxon>Bacteria</taxon>
        <taxon>Pseudomonadati</taxon>
        <taxon>Bacteroidota</taxon>
        <taxon>Flavobacteriia</taxon>
        <taxon>Flavobacteriales</taxon>
        <taxon>Flavobacteriaceae</taxon>
        <taxon>Aquimarina</taxon>
    </lineage>
</organism>
<reference evidence="2" key="1">
    <citation type="submission" date="2021-01" db="EMBL/GenBank/DDBJ databases">
        <authorList>
            <person name="Zhong Y.L."/>
        </authorList>
    </citation>
    <scope>NUCLEOTIDE SEQUENCE</scope>
    <source>
        <strain evidence="2">KCTC 23302</strain>
    </source>
</reference>
<dbReference type="AlphaFoldDB" id="A0A937DAL3"/>
<dbReference type="InterPro" id="IPR010693">
    <property type="entry name" value="Divergent_4Fe-4S_mono-cluster"/>
</dbReference>
<dbReference type="Proteomes" id="UP000651057">
    <property type="component" value="Unassembled WGS sequence"/>
</dbReference>
<proteinExistence type="predicted"/>
<dbReference type="EMBL" id="JAERQJ010000002">
    <property type="protein sequence ID" value="MBL0682841.1"/>
    <property type="molecule type" value="Genomic_DNA"/>
</dbReference>
<dbReference type="SUPFAM" id="SSF54862">
    <property type="entry name" value="4Fe-4S ferredoxins"/>
    <property type="match status" value="1"/>
</dbReference>
<gene>
    <name evidence="2" type="ORF">JJQ60_04880</name>
</gene>
<name>A0A937DAL3_9FLAO</name>
<dbReference type="Gene3D" id="3.30.70.20">
    <property type="match status" value="1"/>
</dbReference>